<evidence type="ECO:0000313" key="2">
    <source>
        <dbReference type="RefSeq" id="XP_039139499.1"/>
    </source>
</evidence>
<keyword evidence="1" id="KW-1185">Reference proteome</keyword>
<gene>
    <name evidence="2" type="primary">LOC120276843</name>
</gene>
<evidence type="ECO:0000313" key="1">
    <source>
        <dbReference type="Proteomes" id="UP001515500"/>
    </source>
</evidence>
<dbReference type="PANTHER" id="PTHR33883">
    <property type="entry name" value="WPP DOMAIN-ASSOCIATED PROTEIN"/>
    <property type="match status" value="1"/>
</dbReference>
<sequence>MDEFFDGLDCRLRVSGMVADSIMLGIVNSAMETAFEKSCSKEGDLERLNEKSRFCELAIMQLEWCLKYVQEEMDSYIVESCREREKLLSELLETRDRLHNRLQETELVIAQMDGELIKMKSNDLRLRLALEMKDDELRSLQAALDLERTINVRGHSFHPCHTYTSKDIRPFDELSELRTSTERHLQRIRGKLEDGQQHLTDLLRKFSLSLSDIKKPSYSFNVREKGLTSDACKLLLQENGVVDLERAMPEYCHRRLMRKLNRELGEIAVDINMLNKKLDHSFEMMGRSMFLLKTALDEQQLEYNIEKEAFEVIVRNFILDLQCDSGKNAATKNFAAVVPDESWSAFMGEIKKLHSELELLINLKDTKSKVHGGFDVRLSPSPTSGICTAIKDKPDCEKTLQGSSCGLPKPADDSDCVADNNGTLHDVFTQAHELVSEENLSKENNSGQSVAAIVRSHEQRIIRQKSEELKWPKVELTREKLTSTHKDKDLDSVQKLISSVISRLQIIMKENVKLVAGSDACMPGYGGEMNSIQDDYISQPESLEKGSKITETTSEIPVELGGQGCCHASSGVCCDDVRNIKQEKNDWDFEVMILEEIYAILFVGLLNRLHLEFFNCDSETFITEDTQLTIFKEIIKECSLYRETCCIERLVSAAVDHIVFSEIVKDIKCTIRSAFRDIHGKVVPASDYLTDGLIIHDKKVVPSLEFVFLSKNSKIPEECSELMEYPIPNSPVVIEDNVLSQINQELGRGTQKKVHGNRQLHELSSSSVLLDNIQGIHDQTTSTGAFIQREFSQFKPKIFGESMPEELQSSLLPFLKLSQLITDLELIASEKIRKNTSRLVDLNCQLNCLSDEIMSIKKKELLYKTAFTRRCYDLQIAEVEVDLLGDEVDLLVGLLEKIYVALDHYSPVLHNYFGVCPIAMSSQLISFPQNQNISFS</sequence>
<reference evidence="2" key="1">
    <citation type="submission" date="2025-08" db="UniProtKB">
        <authorList>
            <consortium name="RefSeq"/>
        </authorList>
    </citation>
    <scope>IDENTIFICATION</scope>
</reference>
<protein>
    <submittedName>
        <fullName evidence="2">WPP domain-associated protein-like isoform X1</fullName>
    </submittedName>
</protein>
<name>A0AB40CMT4_DIOCR</name>
<dbReference type="GeneID" id="120276843"/>
<proteinExistence type="predicted"/>
<dbReference type="InterPro" id="IPR037490">
    <property type="entry name" value="WAP"/>
</dbReference>
<dbReference type="AlphaFoldDB" id="A0AB40CMT4"/>
<dbReference type="Proteomes" id="UP001515500">
    <property type="component" value="Chromosome 2"/>
</dbReference>
<dbReference type="PANTHER" id="PTHR33883:SF7">
    <property type="entry name" value="OS04G0521600 PROTEIN"/>
    <property type="match status" value="1"/>
</dbReference>
<dbReference type="RefSeq" id="XP_039139499.1">
    <property type="nucleotide sequence ID" value="XM_039283565.1"/>
</dbReference>
<organism evidence="1 2">
    <name type="scientific">Dioscorea cayennensis subsp. rotundata</name>
    <name type="common">White Guinea yam</name>
    <name type="synonym">Dioscorea rotundata</name>
    <dbReference type="NCBI Taxonomy" id="55577"/>
    <lineage>
        <taxon>Eukaryota</taxon>
        <taxon>Viridiplantae</taxon>
        <taxon>Streptophyta</taxon>
        <taxon>Embryophyta</taxon>
        <taxon>Tracheophyta</taxon>
        <taxon>Spermatophyta</taxon>
        <taxon>Magnoliopsida</taxon>
        <taxon>Liliopsida</taxon>
        <taxon>Dioscoreales</taxon>
        <taxon>Dioscoreaceae</taxon>
        <taxon>Dioscorea</taxon>
    </lineage>
</organism>
<accession>A0AB40CMT4</accession>